<dbReference type="PANTHER" id="PTHR45947:SF3">
    <property type="entry name" value="SULFOQUINOVOSYL TRANSFERASE SQD2"/>
    <property type="match status" value="1"/>
</dbReference>
<keyword evidence="3" id="KW-0808">Transferase</keyword>
<reference evidence="3 4" key="1">
    <citation type="submission" date="2023-10" db="EMBL/GenBank/DDBJ databases">
        <title>Glaciecola aquimarina strain GGW-M5 nov., isolated from a coastal seawater.</title>
        <authorList>
            <person name="Bayburt H."/>
            <person name="Kim J.M."/>
            <person name="Choi B.J."/>
            <person name="Jeon C.O."/>
        </authorList>
    </citation>
    <scope>NUCLEOTIDE SEQUENCE [LARGE SCALE GENOMIC DNA]</scope>
    <source>
        <strain evidence="3 4">KCTC 32108</strain>
    </source>
</reference>
<dbReference type="Pfam" id="PF00534">
    <property type="entry name" value="Glycos_transf_1"/>
    <property type="match status" value="1"/>
</dbReference>
<accession>A0ABU3T0C9</accession>
<gene>
    <name evidence="3" type="ORF">RS130_19115</name>
</gene>
<dbReference type="PANTHER" id="PTHR45947">
    <property type="entry name" value="SULFOQUINOVOSYL TRANSFERASE SQD2"/>
    <property type="match status" value="1"/>
</dbReference>
<dbReference type="InterPro" id="IPR050194">
    <property type="entry name" value="Glycosyltransferase_grp1"/>
</dbReference>
<proteinExistence type="predicted"/>
<dbReference type="EMBL" id="JAWDIO010000002">
    <property type="protein sequence ID" value="MDU0355708.1"/>
    <property type="molecule type" value="Genomic_DNA"/>
</dbReference>
<dbReference type="InterPro" id="IPR001296">
    <property type="entry name" value="Glyco_trans_1"/>
</dbReference>
<dbReference type="EC" id="2.4.-.-" evidence="3"/>
<dbReference type="GO" id="GO:0016757">
    <property type="term" value="F:glycosyltransferase activity"/>
    <property type="evidence" value="ECO:0007669"/>
    <property type="project" value="UniProtKB-KW"/>
</dbReference>
<dbReference type="SUPFAM" id="SSF53756">
    <property type="entry name" value="UDP-Glycosyltransferase/glycogen phosphorylase"/>
    <property type="match status" value="1"/>
</dbReference>
<evidence type="ECO:0000313" key="4">
    <source>
        <dbReference type="Proteomes" id="UP001247805"/>
    </source>
</evidence>
<feature type="domain" description="Glycosyltransferase subfamily 4-like N-terminal" evidence="2">
    <location>
        <begin position="14"/>
        <end position="210"/>
    </location>
</feature>
<evidence type="ECO:0000259" key="1">
    <source>
        <dbReference type="Pfam" id="PF00534"/>
    </source>
</evidence>
<feature type="domain" description="Glycosyl transferase family 1" evidence="1">
    <location>
        <begin position="246"/>
        <end position="366"/>
    </location>
</feature>
<dbReference type="Gene3D" id="3.40.50.2000">
    <property type="entry name" value="Glycogen Phosphorylase B"/>
    <property type="match status" value="2"/>
</dbReference>
<keyword evidence="3" id="KW-0328">Glycosyltransferase</keyword>
<dbReference type="Proteomes" id="UP001247805">
    <property type="component" value="Unassembled WGS sequence"/>
</dbReference>
<sequence>MRIALISKASRLGGGGSQVATNLANLLRQSGHFCHHFRRDKEYGYDANESSIYGKYESKIKYIDHRLRKLGGQELLPWEYLHLKSEMFRLNIDVIHVHDTTTAISPITIGMLSKYFPVVWTMHDFSPFTGGCINSLGCERFKLQCGKCPQRDEWPIAGKFDFTSLQLHLKKRLFKENVSYIAPSTFIKNMAVSAGIDKNKVAVIHNSVDIKTFYPKSKVESRTRLGLDPAKFTILLLAYSINDRFKGMDDAIRILQDVDADFQVLVVGKISEKDKALFKGVECFFTGFVQDPDKLNVCYNSANIFLNCSKADNFPLVVLQSLAAGTPVYGYATGGIVEMITNGSQGILVKTGDWQELKVKMLEFMQSIKIADSGTLFSSCRDIVSQLFTDKLFLNETVRHYRQVITKWRAEK</sequence>
<keyword evidence="4" id="KW-1185">Reference proteome</keyword>
<name>A0ABU3T0C9_9ALTE</name>
<dbReference type="RefSeq" id="WP_316027235.1">
    <property type="nucleotide sequence ID" value="NZ_JAWDIO010000002.1"/>
</dbReference>
<dbReference type="InterPro" id="IPR028098">
    <property type="entry name" value="Glyco_trans_4-like_N"/>
</dbReference>
<dbReference type="Pfam" id="PF13439">
    <property type="entry name" value="Glyco_transf_4"/>
    <property type="match status" value="1"/>
</dbReference>
<organism evidence="3 4">
    <name type="scientific">Paraglaciecola aquimarina</name>
    <dbReference type="NCBI Taxonomy" id="1235557"/>
    <lineage>
        <taxon>Bacteria</taxon>
        <taxon>Pseudomonadati</taxon>
        <taxon>Pseudomonadota</taxon>
        <taxon>Gammaproteobacteria</taxon>
        <taxon>Alteromonadales</taxon>
        <taxon>Alteromonadaceae</taxon>
        <taxon>Paraglaciecola</taxon>
    </lineage>
</organism>
<evidence type="ECO:0000313" key="3">
    <source>
        <dbReference type="EMBL" id="MDU0355708.1"/>
    </source>
</evidence>
<evidence type="ECO:0000259" key="2">
    <source>
        <dbReference type="Pfam" id="PF13439"/>
    </source>
</evidence>
<protein>
    <submittedName>
        <fullName evidence="3">Glycosyltransferase</fullName>
        <ecNumber evidence="3">2.4.-.-</ecNumber>
    </submittedName>
</protein>
<comment type="caution">
    <text evidence="3">The sequence shown here is derived from an EMBL/GenBank/DDBJ whole genome shotgun (WGS) entry which is preliminary data.</text>
</comment>